<dbReference type="AlphaFoldDB" id="A0AA39Y3P3"/>
<proteinExistence type="predicted"/>
<evidence type="ECO:0000313" key="1">
    <source>
        <dbReference type="EMBL" id="KAK0645449.1"/>
    </source>
</evidence>
<accession>A0AA39Y3P3</accession>
<reference evidence="1" key="1">
    <citation type="submission" date="2023-06" db="EMBL/GenBank/DDBJ databases">
        <title>Genome-scale phylogeny and comparative genomics of the fungal order Sordariales.</title>
        <authorList>
            <consortium name="Lawrence Berkeley National Laboratory"/>
            <person name="Hensen N."/>
            <person name="Bonometti L."/>
            <person name="Westerberg I."/>
            <person name="Brannstrom I.O."/>
            <person name="Guillou S."/>
            <person name="Cros-Aarteil S."/>
            <person name="Calhoun S."/>
            <person name="Haridas S."/>
            <person name="Kuo A."/>
            <person name="Mondo S."/>
            <person name="Pangilinan J."/>
            <person name="Riley R."/>
            <person name="Labutti K."/>
            <person name="Andreopoulos B."/>
            <person name="Lipzen A."/>
            <person name="Chen C."/>
            <person name="Yanf M."/>
            <person name="Daum C."/>
            <person name="Ng V."/>
            <person name="Clum A."/>
            <person name="Steindorff A."/>
            <person name="Ohm R."/>
            <person name="Martin F."/>
            <person name="Silar P."/>
            <person name="Natvig D."/>
            <person name="Lalanne C."/>
            <person name="Gautier V."/>
            <person name="Ament-Velasquez S.L."/>
            <person name="Kruys A."/>
            <person name="Hutchinson M.I."/>
            <person name="Powell A.J."/>
            <person name="Barry K."/>
            <person name="Miller A.N."/>
            <person name="Grigoriev I.V."/>
            <person name="Debuchy R."/>
            <person name="Gladieux P."/>
            <person name="Thoren M.H."/>
            <person name="Johannesson H."/>
        </authorList>
    </citation>
    <scope>NUCLEOTIDE SEQUENCE</scope>
    <source>
        <strain evidence="1">SMH2532-1</strain>
    </source>
</reference>
<dbReference type="EMBL" id="JAULSV010000004">
    <property type="protein sequence ID" value="KAK0645449.1"/>
    <property type="molecule type" value="Genomic_DNA"/>
</dbReference>
<gene>
    <name evidence="1" type="ORF">B0T16DRAFT_457480</name>
</gene>
<sequence>MSVATSDKSNQVPHFLNGDWREQIRLLFYTNVGNLSWGHNEETCETGSAYQCSGCKFNVGRKCHAHKLCCYKSRFCEHCIEAKAQEFIDALDDPARVRKFERYQAVVEELLVSWMWLGDNGHRYYQLDDSIPDSENPWISRALDVVRENGRKLHLKSSKVLGMTMPGCCGGEVSLIRFLRCLSPETARKLFLRFCWMRNRERFGRGPGYECEWQCCAYPDCGESLPYWCQYPVLGPADAAPTRVYGWQAPRRWYCLMCKRDSEMPLSNGPVLAEKQTKFPWFPKGHAMLVPAGYPPAGVFENGGGNWDEMPLLEAAAVAE</sequence>
<organism evidence="1 2">
    <name type="scientific">Cercophora newfieldiana</name>
    <dbReference type="NCBI Taxonomy" id="92897"/>
    <lineage>
        <taxon>Eukaryota</taxon>
        <taxon>Fungi</taxon>
        <taxon>Dikarya</taxon>
        <taxon>Ascomycota</taxon>
        <taxon>Pezizomycotina</taxon>
        <taxon>Sordariomycetes</taxon>
        <taxon>Sordariomycetidae</taxon>
        <taxon>Sordariales</taxon>
        <taxon>Lasiosphaeriaceae</taxon>
        <taxon>Cercophora</taxon>
    </lineage>
</organism>
<keyword evidence="2" id="KW-1185">Reference proteome</keyword>
<dbReference type="Proteomes" id="UP001174936">
    <property type="component" value="Unassembled WGS sequence"/>
</dbReference>
<name>A0AA39Y3P3_9PEZI</name>
<protein>
    <submittedName>
        <fullName evidence="1">Uncharacterized protein</fullName>
    </submittedName>
</protein>
<evidence type="ECO:0000313" key="2">
    <source>
        <dbReference type="Proteomes" id="UP001174936"/>
    </source>
</evidence>
<comment type="caution">
    <text evidence="1">The sequence shown here is derived from an EMBL/GenBank/DDBJ whole genome shotgun (WGS) entry which is preliminary data.</text>
</comment>